<reference evidence="2" key="1">
    <citation type="submission" date="2017-08" db="EMBL/GenBank/DDBJ databases">
        <authorList>
            <person name="Varghese N."/>
            <person name="Submissions S."/>
        </authorList>
    </citation>
    <scope>NUCLEOTIDE SEQUENCE [LARGE SCALE GENOMIC DNA]</scope>
    <source>
        <strain evidence="2">JC22</strain>
    </source>
</reference>
<dbReference type="Proteomes" id="UP000219636">
    <property type="component" value="Unassembled WGS sequence"/>
</dbReference>
<evidence type="ECO:0000313" key="2">
    <source>
        <dbReference type="Proteomes" id="UP000219636"/>
    </source>
</evidence>
<accession>A0A285T2A1</accession>
<organism evidence="1 2">
    <name type="scientific">Ureibacillus xyleni</name>
    <dbReference type="NCBI Taxonomy" id="614648"/>
    <lineage>
        <taxon>Bacteria</taxon>
        <taxon>Bacillati</taxon>
        <taxon>Bacillota</taxon>
        <taxon>Bacilli</taxon>
        <taxon>Bacillales</taxon>
        <taxon>Caryophanaceae</taxon>
        <taxon>Ureibacillus</taxon>
    </lineage>
</organism>
<keyword evidence="2" id="KW-1185">Reference proteome</keyword>
<dbReference type="AlphaFoldDB" id="A0A285T2A1"/>
<name>A0A285T2A1_9BACL</name>
<proteinExistence type="predicted"/>
<gene>
    <name evidence="1" type="ORF">SAMN05880501_10892</name>
</gene>
<dbReference type="EMBL" id="OBMQ01000008">
    <property type="protein sequence ID" value="SOC15452.1"/>
    <property type="molecule type" value="Genomic_DNA"/>
</dbReference>
<sequence length="714" mass="84747">MAKKKLIFNNFQTDSIIPLNIYRNAEERFSFSYPYTFESIFTGDIPLPQTVLKFDFETRLQHYLSIYYRTSNAFLLEAQEKPDYVTFYQWMNAEFSKETPAEEYVSKKLTLLKTYIHIEQLLNDEFVSIMNLIKNDDELYALWKQFSESRGMTETITKVRSLIETSRENKKFHTKISKRELQTITQLYSQHKLLNGYITRYPMVVLANIKGKRVKDKAPEDTYEKLQYFIKNHFILDAFKLIGSLEDKLPKEELHYYEGLTSYKIGEFDRALHQFKQMDEQNRFYEEMMNYKLDIFALQGDKQKIYEHQQKNPPLTKDFYHYLMQHLTLQGTDTLSIDYLETTNPYHKLQYVTNSVHLILSYFEKLKVIESQKTAALQSLYKDEEITKELQDEDFTNLIECINQWTDFSVDDVNQPLIEIDLLKYLWLNSPSLTDDIILEGIRIFQALSPHHFTKFVLLFIDYIIGQPRMIQFECLTFAYLQNDSDDPQFTECLLGYLESFPEFQEKKEQLDSLLEQNSWVKQLSPMGQAAWRSNENIFLNISENTDSISDAGMLCLGYFRIIELELNQKLILQILPKIEWDSLLTMIQEVEGDKQKPWLSLYSNLLTIHKKDKTGLELGPLEFLLGKISKIRENDVDVELKKLFYQYVFEILTPTGKEQLKQGNFAKMITSDVRMKYRNRPAHAQFVTIRTAREARNYVTQILRQMHEWFEVE</sequence>
<evidence type="ECO:0000313" key="1">
    <source>
        <dbReference type="EMBL" id="SOC15452.1"/>
    </source>
</evidence>
<dbReference type="RefSeq" id="WP_097074026.1">
    <property type="nucleotide sequence ID" value="NZ_OBMQ01000008.1"/>
</dbReference>
<protein>
    <submittedName>
        <fullName evidence="1">Uncharacterized protein</fullName>
    </submittedName>
</protein>
<dbReference type="OrthoDB" id="2988222at2"/>